<keyword evidence="8" id="KW-1185">Reference proteome</keyword>
<dbReference type="GeneID" id="105920995"/>
<dbReference type="Pfam" id="PF00643">
    <property type="entry name" value="zf-B_box"/>
    <property type="match status" value="1"/>
</dbReference>
<dbReference type="OrthoDB" id="1870062at2759"/>
<feature type="region of interest" description="Disordered" evidence="5">
    <location>
        <begin position="283"/>
        <end position="346"/>
    </location>
</feature>
<dbReference type="GO" id="GO:0008270">
    <property type="term" value="F:zinc ion binding"/>
    <property type="evidence" value="ECO:0007669"/>
    <property type="project" value="UniProtKB-KW"/>
</dbReference>
<dbReference type="SUPFAM" id="SSF57845">
    <property type="entry name" value="B-box zinc-binding domain"/>
    <property type="match status" value="1"/>
</dbReference>
<feature type="region of interest" description="Disordered" evidence="5">
    <location>
        <begin position="466"/>
        <end position="485"/>
    </location>
</feature>
<feature type="compositionally biased region" description="Basic and acidic residues" evidence="5">
    <location>
        <begin position="558"/>
        <end position="571"/>
    </location>
</feature>
<name>A0A3Q2PS30_FUNHE</name>
<dbReference type="InterPro" id="IPR011011">
    <property type="entry name" value="Znf_FYVE_PHD"/>
</dbReference>
<dbReference type="SMART" id="SM00336">
    <property type="entry name" value="BBOX"/>
    <property type="match status" value="2"/>
</dbReference>
<feature type="compositionally biased region" description="Polar residues" evidence="5">
    <location>
        <begin position="849"/>
        <end position="864"/>
    </location>
</feature>
<feature type="compositionally biased region" description="Basic and acidic residues" evidence="5">
    <location>
        <begin position="819"/>
        <end position="840"/>
    </location>
</feature>
<feature type="compositionally biased region" description="Polar residues" evidence="5">
    <location>
        <begin position="1261"/>
        <end position="1279"/>
    </location>
</feature>
<keyword evidence="3" id="KW-0862">Zinc</keyword>
<feature type="compositionally biased region" description="Low complexity" evidence="5">
    <location>
        <begin position="766"/>
        <end position="780"/>
    </location>
</feature>
<dbReference type="STRING" id="8078.ENSFHEP00000016533"/>
<evidence type="ECO:0000313" key="7">
    <source>
        <dbReference type="Ensembl" id="ENSFHEP00000016533.1"/>
    </source>
</evidence>
<dbReference type="Ensembl" id="ENSFHET00000024963.1">
    <property type="protein sequence ID" value="ENSFHEP00000016533.1"/>
    <property type="gene ID" value="ENSFHEG00000018230.1"/>
</dbReference>
<feature type="compositionally biased region" description="Basic and acidic residues" evidence="5">
    <location>
        <begin position="972"/>
        <end position="986"/>
    </location>
</feature>
<proteinExistence type="predicted"/>
<feature type="compositionally biased region" description="Low complexity" evidence="5">
    <location>
        <begin position="891"/>
        <end position="904"/>
    </location>
</feature>
<feature type="domain" description="B box-type" evidence="6">
    <location>
        <begin position="65"/>
        <end position="106"/>
    </location>
</feature>
<dbReference type="InterPro" id="IPR047153">
    <property type="entry name" value="TRIM45/56/19-like"/>
</dbReference>
<keyword evidence="2 4" id="KW-0863">Zinc-finger</keyword>
<feature type="compositionally biased region" description="Polar residues" evidence="5">
    <location>
        <begin position="783"/>
        <end position="797"/>
    </location>
</feature>
<dbReference type="CTD" id="327484"/>
<organism evidence="7 8">
    <name type="scientific">Fundulus heteroclitus</name>
    <name type="common">Killifish</name>
    <name type="synonym">Mummichog</name>
    <dbReference type="NCBI Taxonomy" id="8078"/>
    <lineage>
        <taxon>Eukaryota</taxon>
        <taxon>Metazoa</taxon>
        <taxon>Chordata</taxon>
        <taxon>Craniata</taxon>
        <taxon>Vertebrata</taxon>
        <taxon>Euteleostomi</taxon>
        <taxon>Actinopterygii</taxon>
        <taxon>Neopterygii</taxon>
        <taxon>Teleostei</taxon>
        <taxon>Neoteleostei</taxon>
        <taxon>Acanthomorphata</taxon>
        <taxon>Ovalentaria</taxon>
        <taxon>Atherinomorphae</taxon>
        <taxon>Cyprinodontiformes</taxon>
        <taxon>Fundulidae</taxon>
        <taxon>Fundulus</taxon>
    </lineage>
</organism>
<dbReference type="InterPro" id="IPR013083">
    <property type="entry name" value="Znf_RING/FYVE/PHD"/>
</dbReference>
<sequence length="1324" mass="141470">MESAGGPGVVQTQQCSTCDGVAARCWCVDCSEALCDDCLAAHRRVTLTRSHRVLNHQPDGSSLISPIKFCRTHPSEELKLFCFTCCLLTCRDCQLADHQNHRFDFVSKAVEKVKKQLDACMQPIKAQMEASRRSLQDMEMRLQVLARYESFMTNKLQNHVDTLTALLRRRFEKINMEIQKVYSVERNLIHRKVEKVKLLQKNHIPLTEAAEKARNTTNLPTLVGCISQITAQLKELTDGDLYPPSNMIDVKVITDRISVESILNLGRIHVSCIPFSVPRVENPPSSLSSPTVAPPTCSQTSSTHLPGIISAPSSTSPTLCSTDSSITSTNPSASSQRTAPPAAPVFLVPSSNDFLPPPYPSSTVSSTCSSSKVSSEEPSGEVLRFVKSVLQSTSAPPPSSVPKSSGTKFPHPDPGSASLALPSSSAAAPPPASRCPAPPSTTVASRTISAVKVRNPFLTSLLLSTSPPSSYQAGPSSVGPAHPLHQISSVSCPPLVHQNLSNPSGHPVFSSSSQVSTSSSSYTLCSEVPPQTAAVKGSGQMEDKPSGPGATHPARRRGGSEERTKTSDSKSSDPANRVRINVLTKSQLESSSTKLFVKFHWKNKKVSKPSRLSSSSTAGFPVLTGFIPHKQNPAPVQNQPGVLTNPQTAVQPSSSVPSLPSLSCSAASASLVFPQAVPSTAQLGCIQLSGAVLPLVPAPLLPSSALDPVQPSLTLNQQLVPGQKSSSLVLLTNSSSLPVLESGAGLLSDPTQLPGTGQDGCGGSMVASVSAGPGPAAPGVQICSGSSNQRLSDQRPSSGVGPSVFPLLSTLNHQPQNPDVREMVGSDHKVQHRQNPENRRVAGSPAGEPSTSMEHGSEPASNKPQEVRCLLSFRPGPSDQELIVSEEPAGASSSETCEAEATSSKPADLRAAGVAPSPPASDDLATVLSEDQESLPEVYEVTPGFKETRPYGEPLSPEVSDDDVSAVESEPPEDKMSAALFHEPELGLKLSSSEASDREDGGPASAKTDPQVHSQLHWQPTVSLLRLPLSLPGPGRPPPRYHFILGSKDDELYLQEVEEDAQSSDEDVSEAATDDASDVTEDFTELQRPESPLSVEIISCAACGSSSASKVCTACGRGYHRDCHVPPFGADIWSELVCSLCQDLSDPSDPYSSDRPKSPLCCPLSLQDQRRCEVLLLHLKVQGCRRFSQLDFWSELMLISERLSHRFPPPYDTPAQVVSDLWRLFRDASQGSPLMDLQQSFQEKLMETLGTELPPSLLMPPNTNTLIDPGGSSSPASTRMSEETEEVFLSKSKLTVLRKRLRDFLDLKGTSAAKRSKNVEHEDI</sequence>
<accession>A0A3Q2PS30</accession>
<dbReference type="CDD" id="cd19757">
    <property type="entry name" value="Bbox1"/>
    <property type="match status" value="1"/>
</dbReference>
<dbReference type="CDD" id="cd19775">
    <property type="entry name" value="Bbox2_TIF1_C-VI"/>
    <property type="match status" value="1"/>
</dbReference>
<evidence type="ECO:0000256" key="2">
    <source>
        <dbReference type="ARBA" id="ARBA00022771"/>
    </source>
</evidence>
<dbReference type="Proteomes" id="UP000265000">
    <property type="component" value="Unplaced"/>
</dbReference>
<feature type="compositionally biased region" description="Pro residues" evidence="5">
    <location>
        <begin position="428"/>
        <end position="439"/>
    </location>
</feature>
<feature type="region of interest" description="Disordered" evidence="5">
    <location>
        <begin position="886"/>
        <end position="1013"/>
    </location>
</feature>
<dbReference type="InterPro" id="IPR000315">
    <property type="entry name" value="Znf_B-box"/>
</dbReference>
<feature type="compositionally biased region" description="Low complexity" evidence="5">
    <location>
        <begin position="361"/>
        <end position="377"/>
    </location>
</feature>
<reference evidence="7" key="1">
    <citation type="submission" date="2025-08" db="UniProtKB">
        <authorList>
            <consortium name="Ensembl"/>
        </authorList>
    </citation>
    <scope>IDENTIFICATION</scope>
</reference>
<protein>
    <submittedName>
        <fullName evidence="7">Transcription intermediary factor 1-alpha-like</fullName>
    </submittedName>
</protein>
<evidence type="ECO:0000259" key="6">
    <source>
        <dbReference type="PROSITE" id="PS50119"/>
    </source>
</evidence>
<feature type="compositionally biased region" description="Low complexity" evidence="5">
    <location>
        <begin position="416"/>
        <end position="427"/>
    </location>
</feature>
<dbReference type="SUPFAM" id="SSF57903">
    <property type="entry name" value="FYVE/PHD zinc finger"/>
    <property type="match status" value="1"/>
</dbReference>
<feature type="region of interest" description="Disordered" evidence="5">
    <location>
        <begin position="748"/>
        <end position="864"/>
    </location>
</feature>
<feature type="region of interest" description="Disordered" evidence="5">
    <location>
        <begin position="358"/>
        <end position="442"/>
    </location>
</feature>
<evidence type="ECO:0000256" key="3">
    <source>
        <dbReference type="ARBA" id="ARBA00022833"/>
    </source>
</evidence>
<feature type="region of interest" description="Disordered" evidence="5">
    <location>
        <begin position="520"/>
        <end position="579"/>
    </location>
</feature>
<evidence type="ECO:0000256" key="1">
    <source>
        <dbReference type="ARBA" id="ARBA00022723"/>
    </source>
</evidence>
<feature type="region of interest" description="Disordered" evidence="5">
    <location>
        <begin position="1254"/>
        <end position="1280"/>
    </location>
</feature>
<feature type="compositionally biased region" description="Polar residues" evidence="5">
    <location>
        <begin position="283"/>
        <end position="304"/>
    </location>
</feature>
<reference evidence="7" key="2">
    <citation type="submission" date="2025-09" db="UniProtKB">
        <authorList>
            <consortium name="Ensembl"/>
        </authorList>
    </citation>
    <scope>IDENTIFICATION</scope>
</reference>
<evidence type="ECO:0000256" key="4">
    <source>
        <dbReference type="PROSITE-ProRule" id="PRU00024"/>
    </source>
</evidence>
<feature type="compositionally biased region" description="Low complexity" evidence="5">
    <location>
        <begin position="324"/>
        <end position="335"/>
    </location>
</feature>
<dbReference type="PANTHER" id="PTHR25462">
    <property type="entry name" value="BONUS, ISOFORM C-RELATED"/>
    <property type="match status" value="1"/>
</dbReference>
<dbReference type="Gene3D" id="3.30.160.60">
    <property type="entry name" value="Classic Zinc Finger"/>
    <property type="match status" value="1"/>
</dbReference>
<feature type="compositionally biased region" description="Polar residues" evidence="5">
    <location>
        <begin position="311"/>
        <end position="323"/>
    </location>
</feature>
<evidence type="ECO:0000313" key="8">
    <source>
        <dbReference type="Proteomes" id="UP000265000"/>
    </source>
</evidence>
<keyword evidence="1" id="KW-0479">Metal-binding</keyword>
<dbReference type="PROSITE" id="PS50119">
    <property type="entry name" value="ZF_BBOX"/>
    <property type="match status" value="2"/>
</dbReference>
<evidence type="ECO:0000256" key="5">
    <source>
        <dbReference type="SAM" id="MobiDB-lite"/>
    </source>
</evidence>
<feature type="domain" description="B box-type" evidence="6">
    <location>
        <begin position="10"/>
        <end position="56"/>
    </location>
</feature>
<dbReference type="Gene3D" id="3.30.40.10">
    <property type="entry name" value="Zinc/RING finger domain, C3HC4 (zinc finger)"/>
    <property type="match status" value="1"/>
</dbReference>
<dbReference type="PANTHER" id="PTHR25462:SF296">
    <property type="entry name" value="MEIOTIC P26, ISOFORM F"/>
    <property type="match status" value="1"/>
</dbReference>
<dbReference type="GeneTree" id="ENSGT00940000172601"/>